<feature type="compositionally biased region" description="Acidic residues" evidence="3">
    <location>
        <begin position="183"/>
        <end position="193"/>
    </location>
</feature>
<dbReference type="Proteomes" id="UP001295684">
    <property type="component" value="Unassembled WGS sequence"/>
</dbReference>
<dbReference type="InterPro" id="IPR006887">
    <property type="entry name" value="P4R3-like_central_dom"/>
</dbReference>
<evidence type="ECO:0000313" key="6">
    <source>
        <dbReference type="Proteomes" id="UP001295684"/>
    </source>
</evidence>
<dbReference type="AlphaFoldDB" id="A0AAD1XR96"/>
<protein>
    <recommendedName>
        <fullName evidence="4">Serine/threonine-protein phosphatase 4 regulatory subunit 3-like central domain-containing protein</fullName>
    </recommendedName>
</protein>
<feature type="compositionally biased region" description="Acidic residues" evidence="3">
    <location>
        <begin position="240"/>
        <end position="250"/>
    </location>
</feature>
<feature type="region of interest" description="Disordered" evidence="3">
    <location>
        <begin position="367"/>
        <end position="401"/>
    </location>
</feature>
<feature type="compositionally biased region" description="Polar residues" evidence="3">
    <location>
        <begin position="173"/>
        <end position="182"/>
    </location>
</feature>
<keyword evidence="2" id="KW-0539">Nucleus</keyword>
<sequence>MLKEGADPIPITYILKEGENTQEVPCNLVFIRDEGTSPNDNAIEINSGKGITMRILHSSLPTLQRDPANLGLEKSIYECRLSDTQAMNFVCEQDVIHWKTRYSQASITDYPASIKKTKKTVPLTEIKFDRSQSSDFKQRLIDIIDGNCNASPEQRYDSNSLAQNGHQKEALNPSDSSENTSSYDEEGSSEVVEDLDKSEIQNEDSSNLPDFEFVNDEQKPQQDVAQSEPIQPKSSNKDDVEFDDEEDEQLFTDSDLSKKSDEILEKMFCNNKDEKGLTNLTNDEISSLLAQIDTDTLEETLSEELEAGMSHMNETQKEEAMMSQDKKSYFLKRLRHEFQDDEDDDEILHKSGQISQRNAISFLTTQREIEESDSGSGSEGNLSMNARVPNPPQHPVPLPEPKRENLAAIIEALTKFRGMDKMIFLNFFSRFGSRYLEALKGIFFPMEADRETNKDDLAKCCQIIVCFIKICDRDLLMLLLRRDNYYLTFGALEYSSKAQLNKVNYRSHVNDPTKYKHLNSLGLQKYRDQAEYLYRLVYLKRILIYHDFDDVLMGFLSSCEIIMSADLIRAITCDKEIFRKLLDIEPIDEENEEEGQQVEDHDVRKAKMKFFMEIMTFLKGIPNPMMKSQVISKVNGENRLINVLMNLLKAPLFNLVEFEERRIKMCQSEDDYKSTHLRTLEICFKPYYEIPVKINELVTLALEVFLGVNALDACSTHKMILTRYSIEKKSTLFEDLGFILLHTRDEIIKEQVYAFMCSIVETIPPFDDCRRIASLFLGTTLFNFFIPYLDQPETIISAHREDYHVTTSIICKLLRMCLNKSREVHVVNRIANTKMMWNLSKLYSYAAKHIKIEVIKLVKFLILTPDEQMGETIIESDILPKIILTLRESAENQGILFCLVSGMIKSMISQNRAKLCKYITHFLFKGNALDDGVMHFMEPLKAVEENNSKLAHDADIGKETTSNTNALTTRTLRSRLKILPIQIYLSTLHYLRQKSRSQNRQEFLKIG</sequence>
<dbReference type="GO" id="GO:0072542">
    <property type="term" value="F:protein phosphatase activator activity"/>
    <property type="evidence" value="ECO:0007669"/>
    <property type="project" value="TreeGrafter"/>
</dbReference>
<feature type="compositionally biased region" description="Pro residues" evidence="3">
    <location>
        <begin position="389"/>
        <end position="399"/>
    </location>
</feature>
<accession>A0AAD1XR96</accession>
<dbReference type="Pfam" id="PF04802">
    <property type="entry name" value="PP4R3"/>
    <property type="match status" value="1"/>
</dbReference>
<dbReference type="InterPro" id="IPR051137">
    <property type="entry name" value="PP4R3-like"/>
</dbReference>
<reference evidence="5" key="1">
    <citation type="submission" date="2023-07" db="EMBL/GenBank/DDBJ databases">
        <authorList>
            <consortium name="AG Swart"/>
            <person name="Singh M."/>
            <person name="Singh A."/>
            <person name="Seah K."/>
            <person name="Emmerich C."/>
        </authorList>
    </citation>
    <scope>NUCLEOTIDE SEQUENCE</scope>
    <source>
        <strain evidence="5">DP1</strain>
    </source>
</reference>
<feature type="compositionally biased region" description="Polar residues" evidence="3">
    <location>
        <begin position="221"/>
        <end position="234"/>
    </location>
</feature>
<dbReference type="EMBL" id="CAMPGE010019053">
    <property type="protein sequence ID" value="CAI2377412.1"/>
    <property type="molecule type" value="Genomic_DNA"/>
</dbReference>
<dbReference type="PANTHER" id="PTHR23318">
    <property type="entry name" value="ATP SYNTHASE GAMMA-RELATED"/>
    <property type="match status" value="1"/>
</dbReference>
<organism evidence="5 6">
    <name type="scientific">Euplotes crassus</name>
    <dbReference type="NCBI Taxonomy" id="5936"/>
    <lineage>
        <taxon>Eukaryota</taxon>
        <taxon>Sar</taxon>
        <taxon>Alveolata</taxon>
        <taxon>Ciliophora</taxon>
        <taxon>Intramacronucleata</taxon>
        <taxon>Spirotrichea</taxon>
        <taxon>Hypotrichia</taxon>
        <taxon>Euplotida</taxon>
        <taxon>Euplotidae</taxon>
        <taxon>Moneuplotes</taxon>
    </lineage>
</organism>
<evidence type="ECO:0000256" key="2">
    <source>
        <dbReference type="ARBA" id="ARBA00023242"/>
    </source>
</evidence>
<keyword evidence="6" id="KW-1185">Reference proteome</keyword>
<gene>
    <name evidence="5" type="ORF">ECRASSUSDP1_LOCUS18798</name>
</gene>
<dbReference type="GO" id="GO:0030289">
    <property type="term" value="C:protein phosphatase 4 complex"/>
    <property type="evidence" value="ECO:0007669"/>
    <property type="project" value="TreeGrafter"/>
</dbReference>
<feature type="compositionally biased region" description="Polar residues" evidence="3">
    <location>
        <begin position="151"/>
        <end position="165"/>
    </location>
</feature>
<proteinExistence type="predicted"/>
<name>A0AAD1XR96_EUPCR</name>
<feature type="region of interest" description="Disordered" evidence="3">
    <location>
        <begin position="151"/>
        <end position="257"/>
    </location>
</feature>
<evidence type="ECO:0000256" key="1">
    <source>
        <dbReference type="ARBA" id="ARBA00004123"/>
    </source>
</evidence>
<evidence type="ECO:0000256" key="3">
    <source>
        <dbReference type="SAM" id="MobiDB-lite"/>
    </source>
</evidence>
<evidence type="ECO:0000313" key="5">
    <source>
        <dbReference type="EMBL" id="CAI2377412.1"/>
    </source>
</evidence>
<dbReference type="GO" id="GO:0005654">
    <property type="term" value="C:nucleoplasm"/>
    <property type="evidence" value="ECO:0007669"/>
    <property type="project" value="TreeGrafter"/>
</dbReference>
<feature type="domain" description="Serine/threonine-protein phosphatase 4 regulatory subunit 3-like central" evidence="4">
    <location>
        <begin position="434"/>
        <end position="920"/>
    </location>
</feature>
<dbReference type="PANTHER" id="PTHR23318:SF0">
    <property type="entry name" value="SERINE_THREONINE-PROTEIN PHOSPHATASE 4 REGULATORY SUBUNIT 3"/>
    <property type="match status" value="1"/>
</dbReference>
<evidence type="ECO:0000259" key="4">
    <source>
        <dbReference type="Pfam" id="PF04802"/>
    </source>
</evidence>
<comment type="caution">
    <text evidence="5">The sequence shown here is derived from an EMBL/GenBank/DDBJ whole genome shotgun (WGS) entry which is preliminary data.</text>
</comment>
<comment type="subcellular location">
    <subcellularLocation>
        <location evidence="1">Nucleus</location>
    </subcellularLocation>
</comment>